<accession>A0ACD0NRM4</accession>
<dbReference type="Proteomes" id="UP000245626">
    <property type="component" value="Unassembled WGS sequence"/>
</dbReference>
<protein>
    <submittedName>
        <fullName evidence="1">Uncharacterized protein</fullName>
    </submittedName>
</protein>
<evidence type="ECO:0000313" key="2">
    <source>
        <dbReference type="Proteomes" id="UP000245626"/>
    </source>
</evidence>
<proteinExistence type="predicted"/>
<reference evidence="1 2" key="1">
    <citation type="journal article" date="2018" name="Mol. Biol. Evol.">
        <title>Broad Genomic Sampling Reveals a Smut Pathogenic Ancestry of the Fungal Clade Ustilaginomycotina.</title>
        <authorList>
            <person name="Kijpornyongpan T."/>
            <person name="Mondo S.J."/>
            <person name="Barry K."/>
            <person name="Sandor L."/>
            <person name="Lee J."/>
            <person name="Lipzen A."/>
            <person name="Pangilinan J."/>
            <person name="LaButti K."/>
            <person name="Hainaut M."/>
            <person name="Henrissat B."/>
            <person name="Grigoriev I.V."/>
            <person name="Spatafora J.W."/>
            <person name="Aime M.C."/>
        </authorList>
    </citation>
    <scope>NUCLEOTIDE SEQUENCE [LARGE SCALE GENOMIC DNA]</scope>
    <source>
        <strain evidence="1 2">SA 807</strain>
    </source>
</reference>
<keyword evidence="2" id="KW-1185">Reference proteome</keyword>
<gene>
    <name evidence="1" type="ORF">IE53DRAFT_319303</name>
</gene>
<evidence type="ECO:0000313" key="1">
    <source>
        <dbReference type="EMBL" id="PWN48482.1"/>
    </source>
</evidence>
<name>A0ACD0NRM4_9BASI</name>
<organism evidence="1 2">
    <name type="scientific">Violaceomyces palustris</name>
    <dbReference type="NCBI Taxonomy" id="1673888"/>
    <lineage>
        <taxon>Eukaryota</taxon>
        <taxon>Fungi</taxon>
        <taxon>Dikarya</taxon>
        <taxon>Basidiomycota</taxon>
        <taxon>Ustilaginomycotina</taxon>
        <taxon>Ustilaginomycetes</taxon>
        <taxon>Violaceomycetales</taxon>
        <taxon>Violaceomycetaceae</taxon>
        <taxon>Violaceomyces</taxon>
    </lineage>
</organism>
<dbReference type="EMBL" id="KZ820195">
    <property type="protein sequence ID" value="PWN48482.1"/>
    <property type="molecule type" value="Genomic_DNA"/>
</dbReference>
<sequence>MAEIQTALELLFCPPLDTALVAAIAHEPGQTLQSAKELCEVLAAAAIPDSPSPRQPPSPPPSSTANVTHNTDTPGNGPASTSRRKNFGGKLTKDGSEALGSGPKGIGRSNSAYVYPSPLLSSPSSSASFSRSDTASVERLLDEWKLIGLSSGDPDNLRLTDDESEVASHAYLDGIHGLAQSQNEGETARIGEASGRGLLGLPANDRESSESLSASDVFNPLLFLQHAFPSRTQSFLEEMLQSSNGDVQEAVDTLIAIELVESEDAREEELSHLKHLYPGQERNHLLKEKTKGLDYEELSHGSSSGLVGKKKRAARKKVQGEERKALGLAGQSLGRKEKEGRRKMNLTDVRHGAPIRFNPSKPSSIPISQSGIKTGPLGLTDAELAALLDAEEKRLNKDPDDNEPVRDNAWLLTSSVLAQLSTLLEMESTKVNAAYNSSSFNLQIATARLIEIAAAAFPTLESLDEAGDAPAGTARRMVETISTISEVGLSKAEKAFRATKGKQDHTIDLLQLQEVVKAAAPGSTPDELDPLGRLKHVGDAEIVDDTVRNAELESVRGYSVEVGPTEGRFKKGQDYYPTPSQSTGHQSPSSDELRSNKYSRAAAKVAPNPVTGAMEALRNGATGTVLPASSSQVVDPATGLGLISEAQAKSLGIAPHKVSYDPSRRMVECRMVAEDYRQRRDEALRKAAQAWRSGKGGAGRKNGDLGRGGVAWHYADEARRLDAKARAWSLRASQALVEDRRNASVGVMRSVGASDPNSSSSSRAGPSSWGSSSYRGDTIDLHGVTVHEALTIVRENVTQWYSRPGSKSIAPFKIITGVGRHSPHQIAVLKPAVAKMLEREGWRIEVDHHRGIITVRGVK</sequence>